<dbReference type="InterPro" id="IPR036583">
    <property type="entry name" value="23S_rRNA_IVS_sf"/>
</dbReference>
<proteinExistence type="predicted"/>
<dbReference type="SUPFAM" id="SSF158446">
    <property type="entry name" value="IVS-encoded protein-like"/>
    <property type="match status" value="1"/>
</dbReference>
<dbReference type="InterPro" id="IPR012657">
    <property type="entry name" value="23S_rRNA-intervening_sequence"/>
</dbReference>
<dbReference type="Proteomes" id="UP000197587">
    <property type="component" value="Unassembled WGS sequence"/>
</dbReference>
<name>A0A2D0A6M8_9FLAO</name>
<organism evidence="1 2">
    <name type="scientific">Kaistella haifensis DSM 19056</name>
    <dbReference type="NCBI Taxonomy" id="1450526"/>
    <lineage>
        <taxon>Bacteria</taxon>
        <taxon>Pseudomonadati</taxon>
        <taxon>Bacteroidota</taxon>
        <taxon>Flavobacteriia</taxon>
        <taxon>Flavobacteriales</taxon>
        <taxon>Weeksellaceae</taxon>
        <taxon>Chryseobacterium group</taxon>
        <taxon>Kaistella</taxon>
    </lineage>
</organism>
<dbReference type="AlphaFoldDB" id="A0A2D0A6M8"/>
<dbReference type="NCBIfam" id="TIGR02436">
    <property type="entry name" value="four helix bundle protein"/>
    <property type="match status" value="1"/>
</dbReference>
<gene>
    <name evidence="1" type="ORF">AP75_07035</name>
</gene>
<evidence type="ECO:0000313" key="2">
    <source>
        <dbReference type="Proteomes" id="UP000197587"/>
    </source>
</evidence>
<dbReference type="PANTHER" id="PTHR38471:SF2">
    <property type="entry name" value="FOUR HELIX BUNDLE PROTEIN"/>
    <property type="match status" value="1"/>
</dbReference>
<dbReference type="CDD" id="cd16377">
    <property type="entry name" value="23S_rRNA_IVP_like"/>
    <property type="match status" value="1"/>
</dbReference>
<dbReference type="PANTHER" id="PTHR38471">
    <property type="entry name" value="FOUR HELIX BUNDLE PROTEIN"/>
    <property type="match status" value="1"/>
</dbReference>
<keyword evidence="2" id="KW-1185">Reference proteome</keyword>
<dbReference type="EMBL" id="JASZ02000011">
    <property type="protein sequence ID" value="OWK98346.1"/>
    <property type="molecule type" value="Genomic_DNA"/>
</dbReference>
<protein>
    <submittedName>
        <fullName evidence="1">Four helix bundle protein</fullName>
    </submittedName>
</protein>
<evidence type="ECO:0000313" key="1">
    <source>
        <dbReference type="EMBL" id="OWK98346.1"/>
    </source>
</evidence>
<dbReference type="RefSeq" id="WP_031502834.1">
    <property type="nucleotide sequence ID" value="NZ_JASZ02000011.1"/>
</dbReference>
<reference evidence="1 2" key="1">
    <citation type="submission" date="2014-01" db="EMBL/GenBank/DDBJ databases">
        <authorList>
            <consortium name="Genome Consortium for Active Teaching"/>
            <person name="Sontag T.C."/>
            <person name="Newman J.D."/>
        </authorList>
    </citation>
    <scope>NUCLEOTIDE SEQUENCE [LARGE SCALE GENOMIC DNA]</scope>
    <source>
        <strain evidence="1 2">DSM 19056</strain>
    </source>
</reference>
<accession>A0A2D0A6M8</accession>
<sequence>MTSHKDLQVYKESLLLVKDIYLLVALFPKDELFGLTSQMKRCAISIPSNIAEGAGRKGSAEFVRFLYISMGSLSELETQLDIAVMLNFCDKNGEMTQRIFYIKNMLSKLILSINKTKPTV</sequence>
<comment type="caution">
    <text evidence="1">The sequence shown here is derived from an EMBL/GenBank/DDBJ whole genome shotgun (WGS) entry which is preliminary data.</text>
</comment>
<dbReference type="Gene3D" id="1.20.1440.60">
    <property type="entry name" value="23S rRNA-intervening sequence"/>
    <property type="match status" value="1"/>
</dbReference>
<dbReference type="Pfam" id="PF05635">
    <property type="entry name" value="23S_rRNA_IVP"/>
    <property type="match status" value="1"/>
</dbReference>
<reference evidence="1 2" key="2">
    <citation type="submission" date="2017-05" db="EMBL/GenBank/DDBJ databases">
        <title>Genome of Chryseobacterium haifense.</title>
        <authorList>
            <person name="Newman J.D."/>
        </authorList>
    </citation>
    <scope>NUCLEOTIDE SEQUENCE [LARGE SCALE GENOMIC DNA]</scope>
    <source>
        <strain evidence="1 2">DSM 19056</strain>
    </source>
</reference>